<dbReference type="GO" id="GO:0004637">
    <property type="term" value="F:phosphoribosylamine-glycine ligase activity"/>
    <property type="evidence" value="ECO:0007669"/>
    <property type="project" value="TreeGrafter"/>
</dbReference>
<evidence type="ECO:0000256" key="11">
    <source>
        <dbReference type="ARBA" id="ARBA00049057"/>
    </source>
</evidence>
<dbReference type="UniPathway" id="UPA00074">
    <property type="reaction ID" value="UER00129"/>
</dbReference>
<dbReference type="EMBL" id="PEBW01000001">
    <property type="protein sequence ID" value="PTQ53261.1"/>
    <property type="molecule type" value="Genomic_DNA"/>
</dbReference>
<evidence type="ECO:0000256" key="12">
    <source>
        <dbReference type="HAMAP-Rule" id="MF_00741"/>
    </source>
</evidence>
<evidence type="ECO:0000313" key="15">
    <source>
        <dbReference type="EMBL" id="PTQ53261.1"/>
    </source>
</evidence>
<dbReference type="InterPro" id="IPR010918">
    <property type="entry name" value="PurM-like_C_dom"/>
</dbReference>
<evidence type="ECO:0000256" key="5">
    <source>
        <dbReference type="ARBA" id="ARBA00022598"/>
    </source>
</evidence>
<dbReference type="Gene3D" id="3.90.650.10">
    <property type="entry name" value="PurM-like C-terminal domain"/>
    <property type="match status" value="1"/>
</dbReference>
<keyword evidence="6 12" id="KW-0547">Nucleotide-binding</keyword>
<dbReference type="NCBIfam" id="TIGR00878">
    <property type="entry name" value="purM"/>
    <property type="match status" value="1"/>
</dbReference>
<dbReference type="SUPFAM" id="SSF56042">
    <property type="entry name" value="PurM C-terminal domain-like"/>
    <property type="match status" value="1"/>
</dbReference>
<dbReference type="HAMAP" id="MF_00741">
    <property type="entry name" value="AIRS"/>
    <property type="match status" value="1"/>
</dbReference>
<dbReference type="SUPFAM" id="SSF55326">
    <property type="entry name" value="PurM N-terminal domain-like"/>
    <property type="match status" value="1"/>
</dbReference>
<gene>
    <name evidence="12" type="primary">purM</name>
    <name evidence="15" type="ORF">BLITH_0341</name>
</gene>
<dbReference type="Gene3D" id="3.30.1330.10">
    <property type="entry name" value="PurM-like, N-terminal domain"/>
    <property type="match status" value="1"/>
</dbReference>
<accession>A0A2T5GAQ3</accession>
<feature type="domain" description="PurM-like N-terminal" evidence="13">
    <location>
        <begin position="66"/>
        <end position="172"/>
    </location>
</feature>
<dbReference type="InterPro" id="IPR004733">
    <property type="entry name" value="PurM_cligase"/>
</dbReference>
<dbReference type="EC" id="6.3.3.1" evidence="3 12"/>
<dbReference type="PANTHER" id="PTHR10520:SF12">
    <property type="entry name" value="TRIFUNCTIONAL PURINE BIOSYNTHETIC PROTEIN ADENOSINE-3"/>
    <property type="match status" value="1"/>
</dbReference>
<dbReference type="InterPro" id="IPR016188">
    <property type="entry name" value="PurM-like_N"/>
</dbReference>
<dbReference type="PANTHER" id="PTHR10520">
    <property type="entry name" value="TRIFUNCTIONAL PURINE BIOSYNTHETIC PROTEIN ADENOSINE-3-RELATED"/>
    <property type="match status" value="1"/>
</dbReference>
<keyword evidence="12" id="KW-0963">Cytoplasm</keyword>
<evidence type="ECO:0000256" key="1">
    <source>
        <dbReference type="ARBA" id="ARBA00004686"/>
    </source>
</evidence>
<feature type="domain" description="PurM-like C-terminal" evidence="14">
    <location>
        <begin position="185"/>
        <end position="336"/>
    </location>
</feature>
<proteinExistence type="inferred from homology"/>
<keyword evidence="5 12" id="KW-0436">Ligase</keyword>
<comment type="catalytic activity">
    <reaction evidence="11 12">
        <text>2-formamido-N(1)-(5-O-phospho-beta-D-ribosyl)acetamidine + ATP = 5-amino-1-(5-phospho-beta-D-ribosyl)imidazole + ADP + phosphate + H(+)</text>
        <dbReference type="Rhea" id="RHEA:23032"/>
        <dbReference type="ChEBI" id="CHEBI:15378"/>
        <dbReference type="ChEBI" id="CHEBI:30616"/>
        <dbReference type="ChEBI" id="CHEBI:43474"/>
        <dbReference type="ChEBI" id="CHEBI:137981"/>
        <dbReference type="ChEBI" id="CHEBI:147287"/>
        <dbReference type="ChEBI" id="CHEBI:456216"/>
        <dbReference type="EC" id="6.3.3.1"/>
    </reaction>
</comment>
<comment type="pathway">
    <text evidence="1 12">Purine metabolism; IMP biosynthesis via de novo pathway; 5-amino-1-(5-phospho-D-ribosyl)imidazole from N(2)-formyl-N(1)-(5-phospho-D-ribosyl)glycinamide: step 2/2.</text>
</comment>
<evidence type="ECO:0000256" key="6">
    <source>
        <dbReference type="ARBA" id="ARBA00022741"/>
    </source>
</evidence>
<comment type="subcellular location">
    <subcellularLocation>
        <location evidence="12">Cytoplasm</location>
    </subcellularLocation>
</comment>
<dbReference type="GO" id="GO:0005524">
    <property type="term" value="F:ATP binding"/>
    <property type="evidence" value="ECO:0007669"/>
    <property type="project" value="UniProtKB-KW"/>
</dbReference>
<comment type="similarity">
    <text evidence="2 12">Belongs to the AIR synthase family.</text>
</comment>
<dbReference type="Pfam" id="PF00586">
    <property type="entry name" value="AIRS"/>
    <property type="match status" value="1"/>
</dbReference>
<dbReference type="GO" id="GO:0005829">
    <property type="term" value="C:cytosol"/>
    <property type="evidence" value="ECO:0007669"/>
    <property type="project" value="TreeGrafter"/>
</dbReference>
<evidence type="ECO:0000259" key="13">
    <source>
        <dbReference type="Pfam" id="PF00586"/>
    </source>
</evidence>
<evidence type="ECO:0000256" key="4">
    <source>
        <dbReference type="ARBA" id="ARBA00020367"/>
    </source>
</evidence>
<evidence type="ECO:0000256" key="9">
    <source>
        <dbReference type="ARBA" id="ARBA00032931"/>
    </source>
</evidence>
<organism evidence="15 16">
    <name type="scientific">Brockia lithotrophica</name>
    <dbReference type="NCBI Taxonomy" id="933949"/>
    <lineage>
        <taxon>Bacteria</taxon>
        <taxon>Bacillati</taxon>
        <taxon>Bacillota</taxon>
        <taxon>Bacilli</taxon>
        <taxon>Bacillales</taxon>
        <taxon>Bacillales Family X. Incertae Sedis</taxon>
        <taxon>Brockia</taxon>
    </lineage>
</organism>
<sequence length="353" mass="36919">MERPREPGSGASGYAEAYRRAGVDLDRGAEVVRRVAELVRGTHGPEVLRGIGAFAGAIRLPDGLDDPVLFASADGVGTKLLLAQAHGRLEVAGWDLVAMNVNDLAAEGAQPLFFLDYVAMGRLDPDAIERLIAGMVDALREVGAVLLGGETAELPGMLPEGSLELAGFAVGVAPRASLARPAPAAGDLLLGLASSGFHANGYSLLRALLARDPDLFTPEELLTPTRLYVHQAAAAFAAGAKAAAHITGGGFPENLARVFPSTLAAEVAVEAWEVPEIFRRAQAAANLDDREAYAVWNQGIGFVFVVAPERLGDVRRALEDLGEKPVVLGRLVEQGQGGEGGAVRFRYGGHLPA</sequence>
<dbReference type="CDD" id="cd02196">
    <property type="entry name" value="PurM"/>
    <property type="match status" value="1"/>
</dbReference>
<dbReference type="GO" id="GO:0006189">
    <property type="term" value="P:'de novo' IMP biosynthetic process"/>
    <property type="evidence" value="ECO:0007669"/>
    <property type="project" value="UniProtKB-UniRule"/>
</dbReference>
<evidence type="ECO:0000313" key="16">
    <source>
        <dbReference type="Proteomes" id="UP000244016"/>
    </source>
</evidence>
<evidence type="ECO:0000256" key="3">
    <source>
        <dbReference type="ARBA" id="ARBA00013047"/>
    </source>
</evidence>
<dbReference type="InterPro" id="IPR036921">
    <property type="entry name" value="PurM-like_N_sf"/>
</dbReference>
<protein>
    <recommendedName>
        <fullName evidence="4 12">Phosphoribosylformylglycinamidine cyclo-ligase</fullName>
        <ecNumber evidence="3 12">6.3.3.1</ecNumber>
    </recommendedName>
    <alternativeName>
        <fullName evidence="9 12">AIR synthase</fullName>
    </alternativeName>
    <alternativeName>
        <fullName evidence="10 12">AIRS</fullName>
    </alternativeName>
    <alternativeName>
        <fullName evidence="8 12">Phosphoribosyl-aminoimidazole synthetase</fullName>
    </alternativeName>
</protein>
<dbReference type="Pfam" id="PF02769">
    <property type="entry name" value="AIRS_C"/>
    <property type="match status" value="1"/>
</dbReference>
<comment type="caution">
    <text evidence="15">The sequence shown here is derived from an EMBL/GenBank/DDBJ whole genome shotgun (WGS) entry which is preliminary data.</text>
</comment>
<evidence type="ECO:0000256" key="8">
    <source>
        <dbReference type="ARBA" id="ARBA00031908"/>
    </source>
</evidence>
<evidence type="ECO:0000256" key="7">
    <source>
        <dbReference type="ARBA" id="ARBA00022840"/>
    </source>
</evidence>
<evidence type="ECO:0000256" key="2">
    <source>
        <dbReference type="ARBA" id="ARBA00010280"/>
    </source>
</evidence>
<name>A0A2T5GAQ3_9BACL</name>
<dbReference type="GO" id="GO:0046084">
    <property type="term" value="P:adenine biosynthetic process"/>
    <property type="evidence" value="ECO:0007669"/>
    <property type="project" value="TreeGrafter"/>
</dbReference>
<evidence type="ECO:0000256" key="10">
    <source>
        <dbReference type="ARBA" id="ARBA00033093"/>
    </source>
</evidence>
<keyword evidence="7 12" id="KW-0067">ATP-binding</keyword>
<dbReference type="Proteomes" id="UP000244016">
    <property type="component" value="Unassembled WGS sequence"/>
</dbReference>
<dbReference type="GO" id="GO:0004641">
    <property type="term" value="F:phosphoribosylformylglycinamidine cyclo-ligase activity"/>
    <property type="evidence" value="ECO:0007669"/>
    <property type="project" value="UniProtKB-UniRule"/>
</dbReference>
<dbReference type="InterPro" id="IPR036676">
    <property type="entry name" value="PurM-like_C_sf"/>
</dbReference>
<keyword evidence="12" id="KW-0658">Purine biosynthesis</keyword>
<dbReference type="AlphaFoldDB" id="A0A2T5GAQ3"/>
<evidence type="ECO:0000259" key="14">
    <source>
        <dbReference type="Pfam" id="PF02769"/>
    </source>
</evidence>
<reference evidence="15 16" key="1">
    <citation type="submission" date="2017-08" db="EMBL/GenBank/DDBJ databases">
        <title>Burning lignite coal seam in the remote Altai Mountains harbors a hydrogen-driven thermophilic microbial community.</title>
        <authorList>
            <person name="Kadnikov V.V."/>
            <person name="Mardanov A.V."/>
            <person name="Ivasenko D."/>
            <person name="Beletsky A.V."/>
            <person name="Karnachuk O.V."/>
            <person name="Ravin N.V."/>
        </authorList>
    </citation>
    <scope>NUCLEOTIDE SEQUENCE [LARGE SCALE GENOMIC DNA]</scope>
    <source>
        <strain evidence="15">AL31</strain>
    </source>
</reference>